<proteinExistence type="predicted"/>
<dbReference type="Pfam" id="PF00239">
    <property type="entry name" value="Resolvase"/>
    <property type="match status" value="1"/>
</dbReference>
<gene>
    <name evidence="3" type="ORF">SAMN04487950_2850</name>
</gene>
<evidence type="ECO:0000313" key="4">
    <source>
        <dbReference type="Proteomes" id="UP000199607"/>
    </source>
</evidence>
<feature type="domain" description="Recombinase" evidence="2">
    <location>
        <begin position="173"/>
        <end position="279"/>
    </location>
</feature>
<dbReference type="InterPro" id="IPR036162">
    <property type="entry name" value="Resolvase-like_N_sf"/>
</dbReference>
<dbReference type="STRING" id="553466.SAMN04487950_2850"/>
<dbReference type="PROSITE" id="PS51737">
    <property type="entry name" value="RECOMBINASE_DNA_BIND"/>
    <property type="match status" value="1"/>
</dbReference>
<dbReference type="AlphaFoldDB" id="A0A1I4FUU5"/>
<dbReference type="PANTHER" id="PTHR30461:SF23">
    <property type="entry name" value="DNA RECOMBINASE-RELATED"/>
    <property type="match status" value="1"/>
</dbReference>
<dbReference type="CDD" id="cd03768">
    <property type="entry name" value="SR_ResInv"/>
    <property type="match status" value="1"/>
</dbReference>
<keyword evidence="4" id="KW-1185">Reference proteome</keyword>
<sequence>MSESTKHLSDIAVEDERVTAAIYARTSSIVQRFGYSLDEQVRLCLERCQLLGWDTQYVFRDEAESGKNIDRPMFQTMMTTAEQGLFDVIVFWKLDRFSRSLLHAVQLESELRGFGVGLHSITEQIDTTTSSGRFNFRNLASAAEFERDMIKERTRMGLKALAVDGRWPNSQPPLGYELSIDGRLRISAEEARLVNQIFERYVEVKSMPEVAHELNRQAVSTKRGNEWTSRAVRDVLRNALYIGCYVVSEISKDIPEYQIVSKELFEKATTIRFRFRGQGSSRSRMALHRKQQSVDHVIDQYQSFINQDRPVEL</sequence>
<dbReference type="RefSeq" id="WP_089870105.1">
    <property type="nucleotide sequence ID" value="NZ_FOTC01000003.1"/>
</dbReference>
<dbReference type="SMART" id="SM00857">
    <property type="entry name" value="Resolvase"/>
    <property type="match status" value="1"/>
</dbReference>
<dbReference type="InterPro" id="IPR011109">
    <property type="entry name" value="DNA_bind_recombinase_dom"/>
</dbReference>
<dbReference type="Proteomes" id="UP000199607">
    <property type="component" value="Unassembled WGS sequence"/>
</dbReference>
<dbReference type="Gene3D" id="3.90.1750.20">
    <property type="entry name" value="Putative Large Serine Recombinase, Chain B, Domain 2"/>
    <property type="match status" value="1"/>
</dbReference>
<dbReference type="PANTHER" id="PTHR30461">
    <property type="entry name" value="DNA-INVERTASE FROM LAMBDOID PROPHAGE"/>
    <property type="match status" value="1"/>
</dbReference>
<dbReference type="GO" id="GO:0003677">
    <property type="term" value="F:DNA binding"/>
    <property type="evidence" value="ECO:0007669"/>
    <property type="project" value="InterPro"/>
</dbReference>
<dbReference type="Pfam" id="PF07508">
    <property type="entry name" value="Recombinase"/>
    <property type="match status" value="1"/>
</dbReference>
<reference evidence="4" key="1">
    <citation type="submission" date="2016-10" db="EMBL/GenBank/DDBJ databases">
        <authorList>
            <person name="Varghese N."/>
            <person name="Submissions S."/>
        </authorList>
    </citation>
    <scope>NUCLEOTIDE SEQUENCE [LARGE SCALE GENOMIC DNA]</scope>
    <source>
        <strain evidence="4">CGMCC 1.7738</strain>
    </source>
</reference>
<dbReference type="InterPro" id="IPR006119">
    <property type="entry name" value="Resolv_N"/>
</dbReference>
<dbReference type="Gene3D" id="3.40.50.1390">
    <property type="entry name" value="Resolvase, N-terminal catalytic domain"/>
    <property type="match status" value="1"/>
</dbReference>
<feature type="domain" description="Resolvase/invertase-type recombinase catalytic" evidence="1">
    <location>
        <begin position="19"/>
        <end position="165"/>
    </location>
</feature>
<dbReference type="PROSITE" id="PS51736">
    <property type="entry name" value="RECOMBINASES_3"/>
    <property type="match status" value="1"/>
</dbReference>
<dbReference type="GO" id="GO:0000150">
    <property type="term" value="F:DNA strand exchange activity"/>
    <property type="evidence" value="ECO:0007669"/>
    <property type="project" value="InterPro"/>
</dbReference>
<protein>
    <submittedName>
        <fullName evidence="3">Site-specific DNA recombinase</fullName>
    </submittedName>
</protein>
<name>A0A1I4FUU5_9EURY</name>
<evidence type="ECO:0000259" key="2">
    <source>
        <dbReference type="PROSITE" id="PS51737"/>
    </source>
</evidence>
<dbReference type="EMBL" id="FOTC01000003">
    <property type="protein sequence ID" value="SFL21614.1"/>
    <property type="molecule type" value="Genomic_DNA"/>
</dbReference>
<dbReference type="InterPro" id="IPR050639">
    <property type="entry name" value="SSR_resolvase"/>
</dbReference>
<dbReference type="InterPro" id="IPR038109">
    <property type="entry name" value="DNA_bind_recomb_sf"/>
</dbReference>
<evidence type="ECO:0000313" key="3">
    <source>
        <dbReference type="EMBL" id="SFL21614.1"/>
    </source>
</evidence>
<organism evidence="3 4">
    <name type="scientific">Halogranum rubrum</name>
    <dbReference type="NCBI Taxonomy" id="553466"/>
    <lineage>
        <taxon>Archaea</taxon>
        <taxon>Methanobacteriati</taxon>
        <taxon>Methanobacteriota</taxon>
        <taxon>Stenosarchaea group</taxon>
        <taxon>Halobacteria</taxon>
        <taxon>Halobacteriales</taxon>
        <taxon>Haloferacaceae</taxon>
    </lineage>
</organism>
<accession>A0A1I4FUU5</accession>
<dbReference type="SUPFAM" id="SSF53041">
    <property type="entry name" value="Resolvase-like"/>
    <property type="match status" value="1"/>
</dbReference>
<evidence type="ECO:0000259" key="1">
    <source>
        <dbReference type="PROSITE" id="PS51736"/>
    </source>
</evidence>